<organism evidence="9 10">
    <name type="scientific">Leucosporidium creatinivorum</name>
    <dbReference type="NCBI Taxonomy" id="106004"/>
    <lineage>
        <taxon>Eukaryota</taxon>
        <taxon>Fungi</taxon>
        <taxon>Dikarya</taxon>
        <taxon>Basidiomycota</taxon>
        <taxon>Pucciniomycotina</taxon>
        <taxon>Microbotryomycetes</taxon>
        <taxon>Leucosporidiales</taxon>
        <taxon>Leucosporidium</taxon>
    </lineage>
</organism>
<dbReference type="InterPro" id="IPR020843">
    <property type="entry name" value="ER"/>
</dbReference>
<dbReference type="InterPro" id="IPR045306">
    <property type="entry name" value="SDH-like"/>
</dbReference>
<comment type="cofactor">
    <cofactor evidence="1 7">
        <name>Zn(2+)</name>
        <dbReference type="ChEBI" id="CHEBI:29105"/>
    </cofactor>
</comment>
<dbReference type="Pfam" id="PF08240">
    <property type="entry name" value="ADH_N"/>
    <property type="match status" value="1"/>
</dbReference>
<dbReference type="Gene3D" id="3.40.50.720">
    <property type="entry name" value="NAD(P)-binding Rossmann-like Domain"/>
    <property type="match status" value="1"/>
</dbReference>
<keyword evidence="6" id="KW-0520">NAD</keyword>
<evidence type="ECO:0000256" key="1">
    <source>
        <dbReference type="ARBA" id="ARBA00001947"/>
    </source>
</evidence>
<dbReference type="InterPro" id="IPR036291">
    <property type="entry name" value="NAD(P)-bd_dom_sf"/>
</dbReference>
<feature type="domain" description="Enoyl reductase (ER)" evidence="8">
    <location>
        <begin position="13"/>
        <end position="368"/>
    </location>
</feature>
<name>A0A1Y2F7P3_9BASI</name>
<evidence type="ECO:0000313" key="10">
    <source>
        <dbReference type="Proteomes" id="UP000193467"/>
    </source>
</evidence>
<gene>
    <name evidence="9" type="ORF">BCR35DRAFT_279535</name>
</gene>
<accession>A0A1Y2F7P3</accession>
<evidence type="ECO:0000256" key="2">
    <source>
        <dbReference type="ARBA" id="ARBA00008072"/>
    </source>
</evidence>
<evidence type="ECO:0000256" key="7">
    <source>
        <dbReference type="RuleBase" id="RU361277"/>
    </source>
</evidence>
<evidence type="ECO:0000256" key="6">
    <source>
        <dbReference type="ARBA" id="ARBA00023027"/>
    </source>
</evidence>
<dbReference type="GO" id="GO:0006062">
    <property type="term" value="P:sorbitol catabolic process"/>
    <property type="evidence" value="ECO:0007669"/>
    <property type="project" value="TreeGrafter"/>
</dbReference>
<evidence type="ECO:0000256" key="4">
    <source>
        <dbReference type="ARBA" id="ARBA00022833"/>
    </source>
</evidence>
<dbReference type="InterPro" id="IPR011032">
    <property type="entry name" value="GroES-like_sf"/>
</dbReference>
<keyword evidence="4 7" id="KW-0862">Zinc</keyword>
<dbReference type="PANTHER" id="PTHR43161">
    <property type="entry name" value="SORBITOL DEHYDROGENASE"/>
    <property type="match status" value="1"/>
</dbReference>
<sequence length="375" mass="39487">MSEQSNLAAVLHGAKDLRLTKRPISAPAPGEAQVAIKATGLCGSDLHYYIHGRNGEYVLKTPMCLGHESAGIITAIGEGVTDYKVGERVAIEAGVYCGACRLCKTGRYNLCTKMRFNSSAKVFPHQDGSLQSLLNHPVTHLHKLPDSCSYEAAALVEPLSVVLHAARRAHIAAGQTVLVLGAGAVGLLALAVAKAHGATHTVVVDINEERVKFAVDEGFATSGYVLPRTPRPETSAAGLEAAKATAGDILTGYGPVDSDGFDVVMECTGVETCMQAAIHTARPGGKVVFIGMGTPNATLPISAAAFREVDLLGVFRYANTYPDALALFGSGRLPGVEKLVTTRFPLEKVNEAFEALLAGKDKDGNMIMKLMVGDY</sequence>
<dbReference type="SMART" id="SM00829">
    <property type="entry name" value="PKS_ER"/>
    <property type="match status" value="1"/>
</dbReference>
<comment type="caution">
    <text evidence="9">The sequence shown here is derived from an EMBL/GenBank/DDBJ whole genome shotgun (WGS) entry which is preliminary data.</text>
</comment>
<proteinExistence type="inferred from homology"/>
<dbReference type="Gene3D" id="3.90.180.10">
    <property type="entry name" value="Medium-chain alcohol dehydrogenases, catalytic domain"/>
    <property type="match status" value="1"/>
</dbReference>
<evidence type="ECO:0000256" key="3">
    <source>
        <dbReference type="ARBA" id="ARBA00022723"/>
    </source>
</evidence>
<dbReference type="Pfam" id="PF00107">
    <property type="entry name" value="ADH_zinc_N"/>
    <property type="match status" value="1"/>
</dbReference>
<dbReference type="Proteomes" id="UP000193467">
    <property type="component" value="Unassembled WGS sequence"/>
</dbReference>
<dbReference type="EMBL" id="MCGR01000027">
    <property type="protein sequence ID" value="ORY79366.1"/>
    <property type="molecule type" value="Genomic_DNA"/>
</dbReference>
<keyword evidence="10" id="KW-1185">Reference proteome</keyword>
<dbReference type="AlphaFoldDB" id="A0A1Y2F7P3"/>
<dbReference type="OrthoDB" id="5363962at2759"/>
<evidence type="ECO:0000256" key="5">
    <source>
        <dbReference type="ARBA" id="ARBA00023002"/>
    </source>
</evidence>
<keyword evidence="5" id="KW-0560">Oxidoreductase</keyword>
<dbReference type="CDD" id="cd05285">
    <property type="entry name" value="sorbitol_DH"/>
    <property type="match status" value="1"/>
</dbReference>
<comment type="similarity">
    <text evidence="2 7">Belongs to the zinc-containing alcohol dehydrogenase family.</text>
</comment>
<keyword evidence="3 7" id="KW-0479">Metal-binding</keyword>
<dbReference type="PANTHER" id="PTHR43161:SF25">
    <property type="entry name" value="ALCOHOL DEHYDROGENASE, PUTATIVE (AFU_ORTHOLOGUE AFUA_1G14390)-RELATED"/>
    <property type="match status" value="1"/>
</dbReference>
<dbReference type="SUPFAM" id="SSF51735">
    <property type="entry name" value="NAD(P)-binding Rossmann-fold domains"/>
    <property type="match status" value="1"/>
</dbReference>
<dbReference type="FunFam" id="3.40.50.720:FF:000068">
    <property type="entry name" value="Sorbitol dehydrogenase"/>
    <property type="match status" value="1"/>
</dbReference>
<dbReference type="InterPro" id="IPR013149">
    <property type="entry name" value="ADH-like_C"/>
</dbReference>
<dbReference type="InterPro" id="IPR013154">
    <property type="entry name" value="ADH-like_N"/>
</dbReference>
<dbReference type="STRING" id="106004.A0A1Y2F7P3"/>
<evidence type="ECO:0000259" key="8">
    <source>
        <dbReference type="SMART" id="SM00829"/>
    </source>
</evidence>
<dbReference type="InParanoid" id="A0A1Y2F7P3"/>
<dbReference type="InterPro" id="IPR002328">
    <property type="entry name" value="ADH_Zn_CS"/>
</dbReference>
<dbReference type="SUPFAM" id="SSF50129">
    <property type="entry name" value="GroES-like"/>
    <property type="match status" value="1"/>
</dbReference>
<reference evidence="9 10" key="1">
    <citation type="submission" date="2016-07" db="EMBL/GenBank/DDBJ databases">
        <title>Pervasive Adenine N6-methylation of Active Genes in Fungi.</title>
        <authorList>
            <consortium name="DOE Joint Genome Institute"/>
            <person name="Mondo S.J."/>
            <person name="Dannebaum R.O."/>
            <person name="Kuo R.C."/>
            <person name="Labutti K."/>
            <person name="Haridas S."/>
            <person name="Kuo A."/>
            <person name="Salamov A."/>
            <person name="Ahrendt S.R."/>
            <person name="Lipzen A."/>
            <person name="Sullivan W."/>
            <person name="Andreopoulos W.B."/>
            <person name="Clum A."/>
            <person name="Lindquist E."/>
            <person name="Daum C."/>
            <person name="Ramamoorthy G.K."/>
            <person name="Gryganskyi A."/>
            <person name="Culley D."/>
            <person name="Magnuson J.K."/>
            <person name="James T.Y."/>
            <person name="O'Malley M.A."/>
            <person name="Stajich J.E."/>
            <person name="Spatafora J.W."/>
            <person name="Visel A."/>
            <person name="Grigoriev I.V."/>
        </authorList>
    </citation>
    <scope>NUCLEOTIDE SEQUENCE [LARGE SCALE GENOMIC DNA]</scope>
    <source>
        <strain evidence="9 10">62-1032</strain>
    </source>
</reference>
<dbReference type="GO" id="GO:0003939">
    <property type="term" value="F:L-iditol 2-dehydrogenase (NAD+) activity"/>
    <property type="evidence" value="ECO:0007669"/>
    <property type="project" value="TreeGrafter"/>
</dbReference>
<protein>
    <submittedName>
        <fullName evidence="9">GroES-like protein</fullName>
    </submittedName>
</protein>
<dbReference type="PROSITE" id="PS00059">
    <property type="entry name" value="ADH_ZINC"/>
    <property type="match status" value="1"/>
</dbReference>
<dbReference type="GO" id="GO:0008270">
    <property type="term" value="F:zinc ion binding"/>
    <property type="evidence" value="ECO:0007669"/>
    <property type="project" value="InterPro"/>
</dbReference>
<evidence type="ECO:0000313" key="9">
    <source>
        <dbReference type="EMBL" id="ORY79366.1"/>
    </source>
</evidence>